<evidence type="ECO:0000256" key="2">
    <source>
        <dbReference type="ARBA" id="ARBA00001946"/>
    </source>
</evidence>
<reference evidence="9" key="1">
    <citation type="submission" date="2024-06" db="EMBL/GenBank/DDBJ databases">
        <title>Multi-omics analyses provide insights into the biosynthesis of the anticancer antibiotic pleurotin in Hohenbuehelia grisea.</title>
        <authorList>
            <person name="Weaver J.A."/>
            <person name="Alberti F."/>
        </authorList>
    </citation>
    <scope>NUCLEOTIDE SEQUENCE [LARGE SCALE GENOMIC DNA]</scope>
    <source>
        <strain evidence="9">T-177</strain>
    </source>
</reference>
<protein>
    <recommendedName>
        <fullName evidence="7">Nudix hydrolase domain-containing protein</fullName>
    </recommendedName>
</protein>
<sequence length="262" mass="29134">MPANAPSAKPVTAPRPSTSLVVVHARNEILLVQRNPQARSFGGMPVFPGGNFDEGEDDSLAITAIRETFEESGLLLSRPKASNSRMPSDAILDEARHAIHSRQTTFRNFLDAHGLETDTHKLLPFTQWITPIGPPRRFRTQFYVTFLRDISASGFSAGDNSQSSPDERQRVAQLARGAFGSTIINPRGLPAKDAKGRSVLMYEGDEARVGKPGRRHRVMVKMDSKTGGLTKDIELERNFDIFTDIDWTPKDHVFLDDLRPKL</sequence>
<organism evidence="8 9">
    <name type="scientific">Hohenbuehelia grisea</name>
    <dbReference type="NCBI Taxonomy" id="104357"/>
    <lineage>
        <taxon>Eukaryota</taxon>
        <taxon>Fungi</taxon>
        <taxon>Dikarya</taxon>
        <taxon>Basidiomycota</taxon>
        <taxon>Agaricomycotina</taxon>
        <taxon>Agaricomycetes</taxon>
        <taxon>Agaricomycetidae</taxon>
        <taxon>Agaricales</taxon>
        <taxon>Pleurotineae</taxon>
        <taxon>Pleurotaceae</taxon>
        <taxon>Hohenbuehelia</taxon>
    </lineage>
</organism>
<dbReference type="PANTHER" id="PTHR12318">
    <property type="entry name" value="TESTOSTERONE-REGULATED PROTEIN RP2"/>
    <property type="match status" value="1"/>
</dbReference>
<dbReference type="Pfam" id="PF00293">
    <property type="entry name" value="NUDIX"/>
    <property type="match status" value="1"/>
</dbReference>
<dbReference type="InterPro" id="IPR039121">
    <property type="entry name" value="NUDT19"/>
</dbReference>
<dbReference type="PROSITE" id="PS51462">
    <property type="entry name" value="NUDIX"/>
    <property type="match status" value="1"/>
</dbReference>
<keyword evidence="6" id="KW-0464">Manganese</keyword>
<gene>
    <name evidence="8" type="ORF">HGRIS_000653</name>
</gene>
<evidence type="ECO:0000259" key="7">
    <source>
        <dbReference type="PROSITE" id="PS51462"/>
    </source>
</evidence>
<accession>A0ABR3JTP0</accession>
<comment type="cofactor">
    <cofactor evidence="2">
        <name>Mg(2+)</name>
        <dbReference type="ChEBI" id="CHEBI:18420"/>
    </cofactor>
</comment>
<dbReference type="InterPro" id="IPR015797">
    <property type="entry name" value="NUDIX_hydrolase-like_dom_sf"/>
</dbReference>
<evidence type="ECO:0000313" key="8">
    <source>
        <dbReference type="EMBL" id="KAL0958511.1"/>
    </source>
</evidence>
<name>A0ABR3JTP0_9AGAR</name>
<evidence type="ECO:0000256" key="4">
    <source>
        <dbReference type="ARBA" id="ARBA00022801"/>
    </source>
</evidence>
<keyword evidence="5" id="KW-0460">Magnesium</keyword>
<keyword evidence="9" id="KW-1185">Reference proteome</keyword>
<keyword evidence="3" id="KW-0479">Metal-binding</keyword>
<proteinExistence type="predicted"/>
<evidence type="ECO:0000256" key="6">
    <source>
        <dbReference type="ARBA" id="ARBA00023211"/>
    </source>
</evidence>
<dbReference type="SUPFAM" id="SSF55811">
    <property type="entry name" value="Nudix"/>
    <property type="match status" value="1"/>
</dbReference>
<evidence type="ECO:0000256" key="3">
    <source>
        <dbReference type="ARBA" id="ARBA00022723"/>
    </source>
</evidence>
<dbReference type="Gene3D" id="3.90.79.10">
    <property type="entry name" value="Nucleoside Triphosphate Pyrophosphohydrolase"/>
    <property type="match status" value="1"/>
</dbReference>
<keyword evidence="4" id="KW-0378">Hydrolase</keyword>
<evidence type="ECO:0000313" key="9">
    <source>
        <dbReference type="Proteomes" id="UP001556367"/>
    </source>
</evidence>
<feature type="domain" description="Nudix hydrolase" evidence="7">
    <location>
        <begin position="13"/>
        <end position="148"/>
    </location>
</feature>
<dbReference type="EMBL" id="JASNQZ010000004">
    <property type="protein sequence ID" value="KAL0958511.1"/>
    <property type="molecule type" value="Genomic_DNA"/>
</dbReference>
<dbReference type="PANTHER" id="PTHR12318:SF0">
    <property type="entry name" value="ACYL-COENZYME A DIPHOSPHATASE NUDT19"/>
    <property type="match status" value="1"/>
</dbReference>
<comment type="cofactor">
    <cofactor evidence="1">
        <name>Mn(2+)</name>
        <dbReference type="ChEBI" id="CHEBI:29035"/>
    </cofactor>
</comment>
<evidence type="ECO:0000256" key="5">
    <source>
        <dbReference type="ARBA" id="ARBA00022842"/>
    </source>
</evidence>
<dbReference type="InterPro" id="IPR000086">
    <property type="entry name" value="NUDIX_hydrolase_dom"/>
</dbReference>
<dbReference type="Proteomes" id="UP001556367">
    <property type="component" value="Unassembled WGS sequence"/>
</dbReference>
<comment type="caution">
    <text evidence="8">The sequence shown here is derived from an EMBL/GenBank/DDBJ whole genome shotgun (WGS) entry which is preliminary data.</text>
</comment>
<evidence type="ECO:0000256" key="1">
    <source>
        <dbReference type="ARBA" id="ARBA00001936"/>
    </source>
</evidence>